<proteinExistence type="predicted"/>
<evidence type="ECO:0000256" key="1">
    <source>
        <dbReference type="SAM" id="MobiDB-lite"/>
    </source>
</evidence>
<dbReference type="InterPro" id="IPR044750">
    <property type="entry name" value="C2_SRC2/BAP"/>
</dbReference>
<organism evidence="3 4">
    <name type="scientific">Populus alba x Populus x berolinensis</name>
    <dbReference type="NCBI Taxonomy" id="444605"/>
    <lineage>
        <taxon>Eukaryota</taxon>
        <taxon>Viridiplantae</taxon>
        <taxon>Streptophyta</taxon>
        <taxon>Embryophyta</taxon>
        <taxon>Tracheophyta</taxon>
        <taxon>Spermatophyta</taxon>
        <taxon>Magnoliopsida</taxon>
        <taxon>eudicotyledons</taxon>
        <taxon>Gunneridae</taxon>
        <taxon>Pentapetalae</taxon>
        <taxon>rosids</taxon>
        <taxon>fabids</taxon>
        <taxon>Malpighiales</taxon>
        <taxon>Salicaceae</taxon>
        <taxon>Saliceae</taxon>
        <taxon>Populus</taxon>
    </lineage>
</organism>
<dbReference type="CDD" id="cd04051">
    <property type="entry name" value="C2_SRC2_like"/>
    <property type="match status" value="1"/>
</dbReference>
<feature type="region of interest" description="Disordered" evidence="1">
    <location>
        <begin position="219"/>
        <end position="245"/>
    </location>
</feature>
<dbReference type="PANTHER" id="PTHR32246:SF169">
    <property type="entry name" value="PROTEIN SRC2-LIKE"/>
    <property type="match status" value="1"/>
</dbReference>
<dbReference type="Proteomes" id="UP001164929">
    <property type="component" value="Chromosome 13"/>
</dbReference>
<evidence type="ECO:0000313" key="3">
    <source>
        <dbReference type="EMBL" id="KAJ6975532.1"/>
    </source>
</evidence>
<accession>A0AAD6Q1H7</accession>
<evidence type="ECO:0000259" key="2">
    <source>
        <dbReference type="PROSITE" id="PS50004"/>
    </source>
</evidence>
<dbReference type="InterPro" id="IPR000008">
    <property type="entry name" value="C2_dom"/>
</dbReference>
<dbReference type="EMBL" id="JAQIZT010000013">
    <property type="protein sequence ID" value="KAJ6975532.1"/>
    <property type="molecule type" value="Genomic_DNA"/>
</dbReference>
<dbReference type="SUPFAM" id="SSF49562">
    <property type="entry name" value="C2 domain (Calcium/lipid-binding domain, CaLB)"/>
    <property type="match status" value="1"/>
</dbReference>
<dbReference type="PROSITE" id="PS50004">
    <property type="entry name" value="C2"/>
    <property type="match status" value="1"/>
</dbReference>
<protein>
    <submittedName>
        <fullName evidence="3">Protein SRC2</fullName>
    </submittedName>
</protein>
<name>A0AAD6Q1H7_9ROSI</name>
<dbReference type="AlphaFoldDB" id="A0AAD6Q1H7"/>
<dbReference type="PANTHER" id="PTHR32246">
    <property type="entry name" value="INGRESSION PROTEIN FIC1"/>
    <property type="match status" value="1"/>
</dbReference>
<gene>
    <name evidence="3" type="ORF">NC653_031391</name>
</gene>
<feature type="region of interest" description="Disordered" evidence="1">
    <location>
        <begin position="42"/>
        <end position="67"/>
    </location>
</feature>
<dbReference type="Gene3D" id="2.60.40.150">
    <property type="entry name" value="C2 domain"/>
    <property type="match status" value="1"/>
</dbReference>
<feature type="compositionally biased region" description="Polar residues" evidence="1">
    <location>
        <begin position="50"/>
        <end position="59"/>
    </location>
</feature>
<evidence type="ECO:0000313" key="4">
    <source>
        <dbReference type="Proteomes" id="UP001164929"/>
    </source>
</evidence>
<feature type="domain" description="C2" evidence="2">
    <location>
        <begin position="1"/>
        <end position="126"/>
    </location>
</feature>
<reference evidence="3" key="1">
    <citation type="journal article" date="2023" name="Mol. Ecol. Resour.">
        <title>Chromosome-level genome assembly of a triploid poplar Populus alba 'Berolinensis'.</title>
        <authorList>
            <person name="Chen S."/>
            <person name="Yu Y."/>
            <person name="Wang X."/>
            <person name="Wang S."/>
            <person name="Zhang T."/>
            <person name="Zhou Y."/>
            <person name="He R."/>
            <person name="Meng N."/>
            <person name="Wang Y."/>
            <person name="Liu W."/>
            <person name="Liu Z."/>
            <person name="Liu J."/>
            <person name="Guo Q."/>
            <person name="Huang H."/>
            <person name="Sederoff R.R."/>
            <person name="Wang G."/>
            <person name="Qu G."/>
            <person name="Chen S."/>
        </authorList>
    </citation>
    <scope>NUCLEOTIDE SEQUENCE</scope>
    <source>
        <strain evidence="3">SC-2020</strain>
    </source>
</reference>
<dbReference type="Pfam" id="PF00168">
    <property type="entry name" value="C2"/>
    <property type="match status" value="1"/>
</dbReference>
<sequence>MDSGSMELKVMYCKGVSSFNFFKKLLVYVLVSIVRDDDGDDTGKKPLELQKQQQRTPTDTEGDGNSEWNHQMRFDLTEVTFQDCDNFFIHFDLCHEGLYFGDKTIGKVRVPLKDLIQEANEIVRFLSYEVRTPDGKPNGVLKFSCKVKNMGTNSSQVGITGYPIVNNQPYPTSEVQSLSEQAHYPTLDLEGNSQETDTLSQVHYTSDCIQCSSQENYYPPPQAYYPPPPPPPPQAYYPPPPPPPGPPPPMVDGAWGCNCPPQPPLLHTWPPGANNYSSHGNWSPMAGQLPTYADEEMRANDLRLGRVHHSSFWNGRVRLVKDRSVAVGIMKPDAIVLSLLAPRMVKNVEYCASAMAYNRFCSPYRNKPLGLPSLLDLHQYCITRLLQTKYPAKARLC</sequence>
<comment type="caution">
    <text evidence="3">The sequence shown here is derived from an EMBL/GenBank/DDBJ whole genome shotgun (WGS) entry which is preliminary data.</text>
</comment>
<keyword evidence="4" id="KW-1185">Reference proteome</keyword>
<dbReference type="InterPro" id="IPR035892">
    <property type="entry name" value="C2_domain_sf"/>
</dbReference>
<dbReference type="GO" id="GO:0006952">
    <property type="term" value="P:defense response"/>
    <property type="evidence" value="ECO:0007669"/>
    <property type="project" value="InterPro"/>
</dbReference>